<evidence type="ECO:0000256" key="2">
    <source>
        <dbReference type="HAMAP-Rule" id="MF_00274"/>
    </source>
</evidence>
<feature type="coiled-coil region" evidence="3">
    <location>
        <begin position="5"/>
        <end position="32"/>
    </location>
</feature>
<dbReference type="InterPro" id="IPR036894">
    <property type="entry name" value="YbaB-like_sf"/>
</dbReference>
<name>U7D873_9BACT</name>
<dbReference type="SUPFAM" id="SSF82607">
    <property type="entry name" value="YbaB-like"/>
    <property type="match status" value="1"/>
</dbReference>
<protein>
    <recommendedName>
        <fullName evidence="2">Nucleoid-associated protein CALK_1771</fullName>
    </recommendedName>
</protein>
<dbReference type="Pfam" id="PF02575">
    <property type="entry name" value="YbaB_DNA_bd"/>
    <property type="match status" value="1"/>
</dbReference>
<dbReference type="PIRSF" id="PIRSF004555">
    <property type="entry name" value="UCP004555"/>
    <property type="match status" value="1"/>
</dbReference>
<dbReference type="PATRIC" id="fig|1313304.3.peg.1686"/>
<comment type="caution">
    <text evidence="4">The sequence shown here is derived from an EMBL/GenBank/DDBJ whole genome shotgun (WGS) entry which is preliminary data.</text>
</comment>
<accession>U7D873</accession>
<dbReference type="HAMAP" id="MF_00274">
    <property type="entry name" value="DNA_YbaB_EbfC"/>
    <property type="match status" value="1"/>
</dbReference>
<dbReference type="NCBIfam" id="TIGR00103">
    <property type="entry name" value="DNA_YbaB_EbfC"/>
    <property type="match status" value="1"/>
</dbReference>
<dbReference type="eggNOG" id="COG0718">
    <property type="taxonomic scope" value="Bacteria"/>
</dbReference>
<dbReference type="GO" id="GO:0005829">
    <property type="term" value="C:cytosol"/>
    <property type="evidence" value="ECO:0007669"/>
    <property type="project" value="TreeGrafter"/>
</dbReference>
<sequence length="103" mass="11090">MSKQMNKMMKKAQKMQAQMMQAQEELAERKIVGTAGGGIVRVTLNGAQEMQGVSISPEAVDPDDVEMLEDLVLAAYNDANKQAKEMSEDLFGGITGGMNIPGL</sequence>
<dbReference type="Proteomes" id="UP000017148">
    <property type="component" value="Unassembled WGS sequence"/>
</dbReference>
<dbReference type="OrthoDB" id="9809370at2"/>
<keyword evidence="1 2" id="KW-0238">DNA-binding</keyword>
<dbReference type="GO" id="GO:0003677">
    <property type="term" value="F:DNA binding"/>
    <property type="evidence" value="ECO:0007669"/>
    <property type="project" value="UniProtKB-UniRule"/>
</dbReference>
<evidence type="ECO:0000313" key="4">
    <source>
        <dbReference type="EMBL" id="ERP31282.1"/>
    </source>
</evidence>
<dbReference type="EMBL" id="ASJR01000015">
    <property type="protein sequence ID" value="ERP31282.1"/>
    <property type="molecule type" value="Genomic_DNA"/>
</dbReference>
<dbReference type="Gene3D" id="3.30.1310.10">
    <property type="entry name" value="Nucleoid-associated protein YbaB-like domain"/>
    <property type="match status" value="1"/>
</dbReference>
<dbReference type="PANTHER" id="PTHR33449">
    <property type="entry name" value="NUCLEOID-ASSOCIATED PROTEIN YBAB"/>
    <property type="match status" value="1"/>
</dbReference>
<comment type="subunit">
    <text evidence="2">Homodimer.</text>
</comment>
<keyword evidence="3" id="KW-0175">Coiled coil</keyword>
<dbReference type="GO" id="GO:0043590">
    <property type="term" value="C:bacterial nucleoid"/>
    <property type="evidence" value="ECO:0007669"/>
    <property type="project" value="UniProtKB-UniRule"/>
</dbReference>
<comment type="function">
    <text evidence="2">Binds to DNA and alters its conformation. May be involved in regulation of gene expression, nucleoid organization and DNA protection.</text>
</comment>
<proteinExistence type="inferred from homology"/>
<keyword evidence="2" id="KW-0963">Cytoplasm</keyword>
<gene>
    <name evidence="4" type="ORF">CALK_1771</name>
</gene>
<dbReference type="AlphaFoldDB" id="U7D873"/>
<evidence type="ECO:0000256" key="3">
    <source>
        <dbReference type="SAM" id="Coils"/>
    </source>
</evidence>
<keyword evidence="5" id="KW-1185">Reference proteome</keyword>
<evidence type="ECO:0000313" key="5">
    <source>
        <dbReference type="Proteomes" id="UP000017148"/>
    </source>
</evidence>
<dbReference type="STRING" id="1313304.CALK_1771"/>
<dbReference type="RefSeq" id="WP_022637205.1">
    <property type="nucleotide sequence ID" value="NZ_ASJR01000015.1"/>
</dbReference>
<organism evidence="4 5">
    <name type="scientific">Chitinivibrio alkaliphilus ACht1</name>
    <dbReference type="NCBI Taxonomy" id="1313304"/>
    <lineage>
        <taxon>Bacteria</taxon>
        <taxon>Pseudomonadati</taxon>
        <taxon>Fibrobacterota</taxon>
        <taxon>Chitinivibrionia</taxon>
        <taxon>Chitinivibrionales</taxon>
        <taxon>Chitinivibrionaceae</taxon>
        <taxon>Chitinivibrio</taxon>
    </lineage>
</organism>
<reference evidence="4 5" key="1">
    <citation type="journal article" date="2013" name="Environ. Microbiol.">
        <title>Genome analysis of Chitinivibrio alkaliphilus gen. nov., sp. nov., a novel extremely haloalkaliphilic anaerobic chitinolytic bacterium from the candidate phylum Termite Group 3.</title>
        <authorList>
            <person name="Sorokin D.Y."/>
            <person name="Gumerov V.M."/>
            <person name="Rakitin A.L."/>
            <person name="Beletsky A.V."/>
            <person name="Damste J.S."/>
            <person name="Muyzer G."/>
            <person name="Mardanov A.V."/>
            <person name="Ravin N.V."/>
        </authorList>
    </citation>
    <scope>NUCLEOTIDE SEQUENCE [LARGE SCALE GENOMIC DNA]</scope>
    <source>
        <strain evidence="4 5">ACht1</strain>
    </source>
</reference>
<dbReference type="InterPro" id="IPR004401">
    <property type="entry name" value="YbaB/EbfC"/>
</dbReference>
<comment type="subcellular location">
    <subcellularLocation>
        <location evidence="2">Cytoplasm</location>
        <location evidence="2">Nucleoid</location>
    </subcellularLocation>
</comment>
<evidence type="ECO:0000256" key="1">
    <source>
        <dbReference type="ARBA" id="ARBA00023125"/>
    </source>
</evidence>
<dbReference type="PANTHER" id="PTHR33449:SF1">
    <property type="entry name" value="NUCLEOID-ASSOCIATED PROTEIN YBAB"/>
    <property type="match status" value="1"/>
</dbReference>
<comment type="similarity">
    <text evidence="2">Belongs to the YbaB/EbfC family.</text>
</comment>